<gene>
    <name evidence="1" type="ORF">O987_10920</name>
</gene>
<dbReference type="HOGENOM" id="CLU_105010_0_0_4"/>
<organism evidence="1 2">
    <name type="scientific">Comamonas testosteroni TK102</name>
    <dbReference type="NCBI Taxonomy" id="1392005"/>
    <lineage>
        <taxon>Bacteria</taxon>
        <taxon>Pseudomonadati</taxon>
        <taxon>Pseudomonadota</taxon>
        <taxon>Betaproteobacteria</taxon>
        <taxon>Burkholderiales</taxon>
        <taxon>Comamonadaceae</taxon>
        <taxon>Comamonas</taxon>
    </lineage>
</organism>
<dbReference type="InterPro" id="IPR023214">
    <property type="entry name" value="HAD_sf"/>
</dbReference>
<dbReference type="Proteomes" id="UP000028782">
    <property type="component" value="Chromosome"/>
</dbReference>
<evidence type="ECO:0000313" key="1">
    <source>
        <dbReference type="EMBL" id="AIJ46305.1"/>
    </source>
</evidence>
<dbReference type="KEGG" id="ctes:O987_10920"/>
<dbReference type="GO" id="GO:0016740">
    <property type="term" value="F:transferase activity"/>
    <property type="evidence" value="ECO:0007669"/>
    <property type="project" value="UniProtKB-KW"/>
</dbReference>
<evidence type="ECO:0000313" key="2">
    <source>
        <dbReference type="Proteomes" id="UP000028782"/>
    </source>
</evidence>
<dbReference type="AlphaFoldDB" id="A0A076PRI5"/>
<reference evidence="1 2" key="1">
    <citation type="journal article" date="2014" name="Genome Announc.">
        <title>Complete Genome Sequence of Polychlorinated Biphenyl Degrader Comamonas testosteroni TK102 (NBRC 109938).</title>
        <authorList>
            <person name="Fukuda K."/>
            <person name="Hosoyama A."/>
            <person name="Tsuchikane K."/>
            <person name="Ohji S."/>
            <person name="Yamazoe A."/>
            <person name="Fujita N."/>
            <person name="Shintani M."/>
            <person name="Kimbara K."/>
        </authorList>
    </citation>
    <scope>NUCLEOTIDE SEQUENCE [LARGE SCALE GENOMIC DNA]</scope>
    <source>
        <strain evidence="1">TK102</strain>
    </source>
</reference>
<accession>A0A076PRI5</accession>
<dbReference type="SUPFAM" id="SSF56784">
    <property type="entry name" value="HAD-like"/>
    <property type="match status" value="1"/>
</dbReference>
<sequence>MKTSRIIALDADGVLLDYNLAYASAWERVFGERPVLKQPDAYWAMERWGVASLQGEALSRFRASLDAQFWSSIPSIAGALQACEQLCAAGYELVCVSAIQPQFAEARQVNLRRLGFPISRVIATSGRAAPGPSPKAQALAQLQPLAFVDDFLPYFDGVDARIHKALVLREQGGSPSTGPGLQAVDSTHATLADFSRWWLNQYQEEQT</sequence>
<keyword evidence="1" id="KW-0808">Transferase</keyword>
<name>A0A076PRI5_COMTE</name>
<dbReference type="RefSeq" id="WP_043372102.1">
    <property type="nucleotide sequence ID" value="NZ_CP006704.1"/>
</dbReference>
<dbReference type="Gene3D" id="3.40.50.1000">
    <property type="entry name" value="HAD superfamily/HAD-like"/>
    <property type="match status" value="1"/>
</dbReference>
<dbReference type="Pfam" id="PF00702">
    <property type="entry name" value="Hydrolase"/>
    <property type="match status" value="1"/>
</dbReference>
<dbReference type="EMBL" id="CP006704">
    <property type="protein sequence ID" value="AIJ46305.1"/>
    <property type="molecule type" value="Genomic_DNA"/>
</dbReference>
<proteinExistence type="predicted"/>
<dbReference type="InterPro" id="IPR036412">
    <property type="entry name" value="HAD-like_sf"/>
</dbReference>
<protein>
    <submittedName>
        <fullName evidence="1">Phosphate acetyltransferase</fullName>
    </submittedName>
</protein>